<protein>
    <submittedName>
        <fullName evidence="1">Pyrimidine 5'-nucleotidase</fullName>
    </submittedName>
</protein>
<accession>A0A2U8FMX7</accession>
<proteinExistence type="predicted"/>
<dbReference type="InterPro" id="IPR036412">
    <property type="entry name" value="HAD-like_sf"/>
</dbReference>
<dbReference type="RefSeq" id="WP_109034238.1">
    <property type="nucleotide sequence ID" value="NZ_CP029210.1"/>
</dbReference>
<dbReference type="InterPro" id="IPR006439">
    <property type="entry name" value="HAD-SF_hydro_IA"/>
</dbReference>
<name>A0A2U8FMX7_9BURK</name>
<dbReference type="EMBL" id="CP029210">
    <property type="protein sequence ID" value="AWI52323.1"/>
    <property type="molecule type" value="Genomic_DNA"/>
</dbReference>
<dbReference type="KEGG" id="aon:DEH84_01910"/>
<gene>
    <name evidence="1" type="ORF">DEH84_01910</name>
</gene>
<dbReference type="SFLD" id="SFLDG01132">
    <property type="entry name" value="C1.5.3:_5'-Nucleotidase_Like"/>
    <property type="match status" value="1"/>
</dbReference>
<dbReference type="GO" id="GO:0008252">
    <property type="term" value="F:nucleotidase activity"/>
    <property type="evidence" value="ECO:0007669"/>
    <property type="project" value="TreeGrafter"/>
</dbReference>
<evidence type="ECO:0000313" key="1">
    <source>
        <dbReference type="EMBL" id="AWI52323.1"/>
    </source>
</evidence>
<dbReference type="Proteomes" id="UP000244892">
    <property type="component" value="Chromosome"/>
</dbReference>
<dbReference type="InterPro" id="IPR010237">
    <property type="entry name" value="Pyr-5-nucltdase"/>
</dbReference>
<dbReference type="Gene3D" id="3.40.50.1000">
    <property type="entry name" value="HAD superfamily/HAD-like"/>
    <property type="match status" value="1"/>
</dbReference>
<dbReference type="GO" id="GO:0009166">
    <property type="term" value="P:nucleotide catabolic process"/>
    <property type="evidence" value="ECO:0007669"/>
    <property type="project" value="TreeGrafter"/>
</dbReference>
<dbReference type="SFLD" id="SFLDS00003">
    <property type="entry name" value="Haloacid_Dehalogenase"/>
    <property type="match status" value="1"/>
</dbReference>
<reference evidence="1 2" key="1">
    <citation type="submission" date="2018-05" db="EMBL/GenBank/DDBJ databases">
        <title>complete genome sequence of Aquabacterium olei NBRC 110486.</title>
        <authorList>
            <person name="Tang B."/>
            <person name="Chang J."/>
            <person name="Zhang L."/>
            <person name="Yang H."/>
        </authorList>
    </citation>
    <scope>NUCLEOTIDE SEQUENCE [LARGE SCALE GENOMIC DNA]</scope>
    <source>
        <strain evidence="1 2">NBRC 110486</strain>
    </source>
</reference>
<keyword evidence="2" id="KW-1185">Reference proteome</keyword>
<organism evidence="1 2">
    <name type="scientific">Aquabacterium olei</name>
    <dbReference type="NCBI Taxonomy" id="1296669"/>
    <lineage>
        <taxon>Bacteria</taxon>
        <taxon>Pseudomonadati</taxon>
        <taxon>Pseudomonadota</taxon>
        <taxon>Betaproteobacteria</taxon>
        <taxon>Burkholderiales</taxon>
        <taxon>Aquabacterium</taxon>
    </lineage>
</organism>
<dbReference type="InterPro" id="IPR023214">
    <property type="entry name" value="HAD_sf"/>
</dbReference>
<dbReference type="PANTHER" id="PTHR47438:SF1">
    <property type="entry name" value="PHOSPHATE METABOLISM PROTEIN 8-RELATED"/>
    <property type="match status" value="1"/>
</dbReference>
<dbReference type="PANTHER" id="PTHR47438">
    <property type="entry name" value="PHOSPHATE METABOLISM PROTEIN 8-RELATED"/>
    <property type="match status" value="1"/>
</dbReference>
<dbReference type="NCBIfam" id="TIGR01509">
    <property type="entry name" value="HAD-SF-IA-v3"/>
    <property type="match status" value="1"/>
</dbReference>
<dbReference type="SFLD" id="SFLDG01129">
    <property type="entry name" value="C1.5:_HAD__Beta-PGM__Phosphata"/>
    <property type="match status" value="1"/>
</dbReference>
<evidence type="ECO:0000313" key="2">
    <source>
        <dbReference type="Proteomes" id="UP000244892"/>
    </source>
</evidence>
<dbReference type="Gene3D" id="1.10.150.450">
    <property type="match status" value="1"/>
</dbReference>
<dbReference type="SUPFAM" id="SSF56784">
    <property type="entry name" value="HAD-like"/>
    <property type="match status" value="1"/>
</dbReference>
<dbReference type="OrthoDB" id="8558420at2"/>
<sequence length="233" mass="26647">MPRTDPIWLFDLDNTLHDASRAVFGRLNQSMTDYIVTHLGLPHDEADALRMHYWRRYGATLLGLERHHGIRAAHFLAHTHTLPGLEGTLSMPHVDRVALQRLPGRKILLTNAPADYARRVLTALDLASCFESVVSIEGMRVFGHLRPKPDARMLRIVLARLRLPAQRCILVEDTLANLRSAASLGMGTVWMRHYLRDNPHGPETGAGHGRPPWLCVRIRRLRALHHWRPRRPR</sequence>
<dbReference type="AlphaFoldDB" id="A0A2U8FMX7"/>
<dbReference type="NCBIfam" id="TIGR01993">
    <property type="entry name" value="Pyr-5-nucltdase"/>
    <property type="match status" value="1"/>
</dbReference>
<dbReference type="Pfam" id="PF00702">
    <property type="entry name" value="Hydrolase"/>
    <property type="match status" value="1"/>
</dbReference>
<dbReference type="InterPro" id="IPR052791">
    <property type="entry name" value="SSM1_domain"/>
</dbReference>
<dbReference type="GO" id="GO:0006206">
    <property type="term" value="P:pyrimidine nucleobase metabolic process"/>
    <property type="evidence" value="ECO:0007669"/>
    <property type="project" value="TreeGrafter"/>
</dbReference>